<evidence type="ECO:0000313" key="1">
    <source>
        <dbReference type="EMBL" id="GIY78763.1"/>
    </source>
</evidence>
<reference evidence="1 2" key="1">
    <citation type="submission" date="2021-06" db="EMBL/GenBank/DDBJ databases">
        <title>Caerostris extrusa draft genome.</title>
        <authorList>
            <person name="Kono N."/>
            <person name="Arakawa K."/>
        </authorList>
    </citation>
    <scope>NUCLEOTIDE SEQUENCE [LARGE SCALE GENOMIC DNA]</scope>
</reference>
<dbReference type="AlphaFoldDB" id="A0AAV4W945"/>
<sequence>MPFRVWDSPFSTADDYADCKRGIRSNEEALSSRTISTIPPKRKLSQKSITRAEQSMPFLWKKRSLFLPSINQSLFKQWVS</sequence>
<name>A0AAV4W945_CAEEX</name>
<comment type="caution">
    <text evidence="1">The sequence shown here is derived from an EMBL/GenBank/DDBJ whole genome shotgun (WGS) entry which is preliminary data.</text>
</comment>
<dbReference type="Proteomes" id="UP001054945">
    <property type="component" value="Unassembled WGS sequence"/>
</dbReference>
<keyword evidence="2" id="KW-1185">Reference proteome</keyword>
<organism evidence="1 2">
    <name type="scientific">Caerostris extrusa</name>
    <name type="common">Bark spider</name>
    <name type="synonym">Caerostris bankana</name>
    <dbReference type="NCBI Taxonomy" id="172846"/>
    <lineage>
        <taxon>Eukaryota</taxon>
        <taxon>Metazoa</taxon>
        <taxon>Ecdysozoa</taxon>
        <taxon>Arthropoda</taxon>
        <taxon>Chelicerata</taxon>
        <taxon>Arachnida</taxon>
        <taxon>Araneae</taxon>
        <taxon>Araneomorphae</taxon>
        <taxon>Entelegynae</taxon>
        <taxon>Araneoidea</taxon>
        <taxon>Araneidae</taxon>
        <taxon>Caerostris</taxon>
    </lineage>
</organism>
<dbReference type="EMBL" id="BPLR01015791">
    <property type="protein sequence ID" value="GIY78763.1"/>
    <property type="molecule type" value="Genomic_DNA"/>
</dbReference>
<protein>
    <submittedName>
        <fullName evidence="1">Uncharacterized protein</fullName>
    </submittedName>
</protein>
<proteinExistence type="predicted"/>
<gene>
    <name evidence="1" type="ORF">CEXT_129921</name>
</gene>
<accession>A0AAV4W945</accession>
<evidence type="ECO:0000313" key="2">
    <source>
        <dbReference type="Proteomes" id="UP001054945"/>
    </source>
</evidence>